<evidence type="ECO:0000256" key="2">
    <source>
        <dbReference type="ARBA" id="ARBA00023125"/>
    </source>
</evidence>
<dbReference type="Gene3D" id="3.40.50.2300">
    <property type="match status" value="1"/>
</dbReference>
<dbReference type="PROSITE" id="PS50110">
    <property type="entry name" value="RESPONSE_REGULATORY"/>
    <property type="match status" value="1"/>
</dbReference>
<dbReference type="PROSITE" id="PS00622">
    <property type="entry name" value="HTH_LUXR_1"/>
    <property type="match status" value="1"/>
</dbReference>
<evidence type="ECO:0000259" key="4">
    <source>
        <dbReference type="PROSITE" id="PS50043"/>
    </source>
</evidence>
<comment type="caution">
    <text evidence="6">The sequence shown here is derived from an EMBL/GenBank/DDBJ whole genome shotgun (WGS) entry which is preliminary data.</text>
</comment>
<feature type="domain" description="HTH luxR-type" evidence="4">
    <location>
        <begin position="142"/>
        <end position="207"/>
    </location>
</feature>
<dbReference type="SMART" id="SM00421">
    <property type="entry name" value="HTH_LUXR"/>
    <property type="match status" value="1"/>
</dbReference>
<dbReference type="PROSITE" id="PS50043">
    <property type="entry name" value="HTH_LUXR_2"/>
    <property type="match status" value="1"/>
</dbReference>
<dbReference type="CDD" id="cd17535">
    <property type="entry name" value="REC_NarL-like"/>
    <property type="match status" value="1"/>
</dbReference>
<dbReference type="InterPro" id="IPR058245">
    <property type="entry name" value="NreC/VraR/RcsB-like_REC"/>
</dbReference>
<organism evidence="6 7">
    <name type="scientific">Undibacterium pigrum</name>
    <dbReference type="NCBI Taxonomy" id="401470"/>
    <lineage>
        <taxon>Bacteria</taxon>
        <taxon>Pseudomonadati</taxon>
        <taxon>Pseudomonadota</taxon>
        <taxon>Betaproteobacteria</taxon>
        <taxon>Burkholderiales</taxon>
        <taxon>Oxalobacteraceae</taxon>
        <taxon>Undibacterium</taxon>
    </lineage>
</organism>
<dbReference type="AlphaFoldDB" id="A0A318J950"/>
<feature type="modified residue" description="4-aspartylphosphate" evidence="3">
    <location>
        <position position="54"/>
    </location>
</feature>
<dbReference type="PANTHER" id="PTHR43214:SF43">
    <property type="entry name" value="TWO-COMPONENT RESPONSE REGULATOR"/>
    <property type="match status" value="1"/>
</dbReference>
<dbReference type="InterPro" id="IPR016032">
    <property type="entry name" value="Sig_transdc_resp-reg_C-effctor"/>
</dbReference>
<dbReference type="Pfam" id="PF00196">
    <property type="entry name" value="GerE"/>
    <property type="match status" value="1"/>
</dbReference>
<dbReference type="GO" id="GO:0006355">
    <property type="term" value="P:regulation of DNA-templated transcription"/>
    <property type="evidence" value="ECO:0007669"/>
    <property type="project" value="InterPro"/>
</dbReference>
<evidence type="ECO:0000259" key="5">
    <source>
        <dbReference type="PROSITE" id="PS50110"/>
    </source>
</evidence>
<dbReference type="EMBL" id="QJKB01000004">
    <property type="protein sequence ID" value="PXX43037.1"/>
    <property type="molecule type" value="Genomic_DNA"/>
</dbReference>
<evidence type="ECO:0000256" key="3">
    <source>
        <dbReference type="PROSITE-ProRule" id="PRU00169"/>
    </source>
</evidence>
<dbReference type="InterPro" id="IPR011006">
    <property type="entry name" value="CheY-like_superfamily"/>
</dbReference>
<gene>
    <name evidence="6" type="ORF">DFR42_10437</name>
</gene>
<dbReference type="GO" id="GO:0003677">
    <property type="term" value="F:DNA binding"/>
    <property type="evidence" value="ECO:0007669"/>
    <property type="project" value="UniProtKB-KW"/>
</dbReference>
<dbReference type="Pfam" id="PF00072">
    <property type="entry name" value="Response_reg"/>
    <property type="match status" value="1"/>
</dbReference>
<dbReference type="SUPFAM" id="SSF46894">
    <property type="entry name" value="C-terminal effector domain of the bipartite response regulators"/>
    <property type="match status" value="1"/>
</dbReference>
<evidence type="ECO:0000256" key="1">
    <source>
        <dbReference type="ARBA" id="ARBA00022553"/>
    </source>
</evidence>
<proteinExistence type="predicted"/>
<dbReference type="PANTHER" id="PTHR43214">
    <property type="entry name" value="TWO-COMPONENT RESPONSE REGULATOR"/>
    <property type="match status" value="1"/>
</dbReference>
<reference evidence="6 7" key="1">
    <citation type="submission" date="2018-05" db="EMBL/GenBank/DDBJ databases">
        <title>Genomic Encyclopedia of Type Strains, Phase IV (KMG-IV): sequencing the most valuable type-strain genomes for metagenomic binning, comparative biology and taxonomic classification.</title>
        <authorList>
            <person name="Goeker M."/>
        </authorList>
    </citation>
    <scope>NUCLEOTIDE SEQUENCE [LARGE SCALE GENOMIC DNA]</scope>
    <source>
        <strain evidence="6 7">DSM 19792</strain>
    </source>
</reference>
<keyword evidence="2" id="KW-0238">DNA-binding</keyword>
<sequence length="210" mass="23414">MIRIAVCDDHQIVRAGFRQIFSEVSDFQVVAEATTGREALEIARKEACDVMLLDISMPDQSGIDTLRTIKQGQPNLPILILSGYPAQQYAVNLLKMGANGYLNKECDADELIKAIRTVSTGRRYVSADVGEILAQGFDHDAETALHTELSDREFQVFLRLAKGESVSDIAITLSLSVKTISTYRTRVMEKMNLQSNCDLTYYAMKNNLLE</sequence>
<dbReference type="SMART" id="SM00448">
    <property type="entry name" value="REC"/>
    <property type="match status" value="1"/>
</dbReference>
<dbReference type="CDD" id="cd06170">
    <property type="entry name" value="LuxR_C_like"/>
    <property type="match status" value="1"/>
</dbReference>
<dbReference type="InterPro" id="IPR039420">
    <property type="entry name" value="WalR-like"/>
</dbReference>
<accession>A0A318J950</accession>
<protein>
    <submittedName>
        <fullName evidence="6">LuxR family two component transcriptional regulator</fullName>
    </submittedName>
</protein>
<dbReference type="PRINTS" id="PR00038">
    <property type="entry name" value="HTHLUXR"/>
</dbReference>
<keyword evidence="1 3" id="KW-0597">Phosphoprotein</keyword>
<dbReference type="Proteomes" id="UP000247792">
    <property type="component" value="Unassembled WGS sequence"/>
</dbReference>
<feature type="domain" description="Response regulatory" evidence="5">
    <location>
        <begin position="3"/>
        <end position="119"/>
    </location>
</feature>
<dbReference type="RefSeq" id="WP_110255602.1">
    <property type="nucleotide sequence ID" value="NZ_QJKB01000004.1"/>
</dbReference>
<keyword evidence="7" id="KW-1185">Reference proteome</keyword>
<dbReference type="SUPFAM" id="SSF52172">
    <property type="entry name" value="CheY-like"/>
    <property type="match status" value="1"/>
</dbReference>
<name>A0A318J950_9BURK</name>
<evidence type="ECO:0000313" key="7">
    <source>
        <dbReference type="Proteomes" id="UP000247792"/>
    </source>
</evidence>
<dbReference type="GO" id="GO:0000160">
    <property type="term" value="P:phosphorelay signal transduction system"/>
    <property type="evidence" value="ECO:0007669"/>
    <property type="project" value="InterPro"/>
</dbReference>
<evidence type="ECO:0000313" key="6">
    <source>
        <dbReference type="EMBL" id="PXX43037.1"/>
    </source>
</evidence>
<dbReference type="InterPro" id="IPR001789">
    <property type="entry name" value="Sig_transdc_resp-reg_receiver"/>
</dbReference>
<dbReference type="OrthoDB" id="9780593at2"/>
<dbReference type="InterPro" id="IPR000792">
    <property type="entry name" value="Tscrpt_reg_LuxR_C"/>
</dbReference>